<name>A0ABS8P2B5_9PSEU</name>
<evidence type="ECO:0008006" key="3">
    <source>
        <dbReference type="Google" id="ProtNLM"/>
    </source>
</evidence>
<protein>
    <recommendedName>
        <fullName evidence="3">N-formylglutamate amidohydrolase</fullName>
    </recommendedName>
</protein>
<dbReference type="Proteomes" id="UP001199469">
    <property type="component" value="Unassembled WGS sequence"/>
</dbReference>
<evidence type="ECO:0000313" key="2">
    <source>
        <dbReference type="Proteomes" id="UP001199469"/>
    </source>
</evidence>
<sequence length="291" mass="30162">MAGRGGDETLAAVVHRLTTALLLDGPYRPPGADEDAVVEEFVAAVVTACTTGPTPALAAAGAAVGFATSRHGARMLLTTDPREPRAWGLVVLPAVVGTRNPDVVVEIPHPHFDLRTEAVGVGILDRIDGALLLQAGAHRHAAAPAWARRRVDFPADVSHRPDSVFARLAAGIVAARGTPQVQVHGCADREGFDVVASSGAAAPSALLDDVTSGLRAAGERVRGGGDPGCERLSGIRNVQGRLAARLGTPFVHLELSRSLRRDPARREAVARVVADAVVASRTRDGDVTTGT</sequence>
<dbReference type="EMBL" id="JAJNDB010000001">
    <property type="protein sequence ID" value="MCD2192375.1"/>
    <property type="molecule type" value="Genomic_DNA"/>
</dbReference>
<keyword evidence="2" id="KW-1185">Reference proteome</keyword>
<reference evidence="1 2" key="1">
    <citation type="submission" date="2021-11" db="EMBL/GenBank/DDBJ databases">
        <title>Draft genome sequence of Actinomycetospora sp. SF1 isolated from the rhizosphere soil.</title>
        <authorList>
            <person name="Duangmal K."/>
            <person name="Chantavorakit T."/>
        </authorList>
    </citation>
    <scope>NUCLEOTIDE SEQUENCE [LARGE SCALE GENOMIC DNA]</scope>
    <source>
        <strain evidence="1 2">TBRC 5722</strain>
    </source>
</reference>
<dbReference type="RefSeq" id="WP_230730050.1">
    <property type="nucleotide sequence ID" value="NZ_JAJNDB010000001.1"/>
</dbReference>
<accession>A0ABS8P2B5</accession>
<gene>
    <name evidence="1" type="ORF">LQ327_03050</name>
</gene>
<evidence type="ECO:0000313" key="1">
    <source>
        <dbReference type="EMBL" id="MCD2192375.1"/>
    </source>
</evidence>
<comment type="caution">
    <text evidence="1">The sequence shown here is derived from an EMBL/GenBank/DDBJ whole genome shotgun (WGS) entry which is preliminary data.</text>
</comment>
<organism evidence="1 2">
    <name type="scientific">Actinomycetospora endophytica</name>
    <dbReference type="NCBI Taxonomy" id="2291215"/>
    <lineage>
        <taxon>Bacteria</taxon>
        <taxon>Bacillati</taxon>
        <taxon>Actinomycetota</taxon>
        <taxon>Actinomycetes</taxon>
        <taxon>Pseudonocardiales</taxon>
        <taxon>Pseudonocardiaceae</taxon>
        <taxon>Actinomycetospora</taxon>
    </lineage>
</organism>
<proteinExistence type="predicted"/>